<reference evidence="11" key="1">
    <citation type="journal article" date="2019" name="Int. J. Syst. Evol. Microbiol.">
        <title>The Global Catalogue of Microorganisms (GCM) 10K type strain sequencing project: providing services to taxonomists for standard genome sequencing and annotation.</title>
        <authorList>
            <consortium name="The Broad Institute Genomics Platform"/>
            <consortium name="The Broad Institute Genome Sequencing Center for Infectious Disease"/>
            <person name="Wu L."/>
            <person name="Ma J."/>
        </authorList>
    </citation>
    <scope>NUCLEOTIDE SEQUENCE [LARGE SCALE GENOMIC DNA]</scope>
    <source>
        <strain evidence="11">JCM 13249</strain>
    </source>
</reference>
<organism evidence="10 11">
    <name type="scientific">Luedemannella helvata</name>
    <dbReference type="NCBI Taxonomy" id="349315"/>
    <lineage>
        <taxon>Bacteria</taxon>
        <taxon>Bacillati</taxon>
        <taxon>Actinomycetota</taxon>
        <taxon>Actinomycetes</taxon>
        <taxon>Micromonosporales</taxon>
        <taxon>Micromonosporaceae</taxon>
        <taxon>Luedemannella</taxon>
    </lineage>
</organism>
<protein>
    <submittedName>
        <fullName evidence="10">Sugar transferase</fullName>
    </submittedName>
</protein>
<evidence type="ECO:0000256" key="2">
    <source>
        <dbReference type="ARBA" id="ARBA00006464"/>
    </source>
</evidence>
<feature type="compositionally biased region" description="Basic and acidic residues" evidence="7">
    <location>
        <begin position="26"/>
        <end position="47"/>
    </location>
</feature>
<evidence type="ECO:0000256" key="7">
    <source>
        <dbReference type="SAM" id="MobiDB-lite"/>
    </source>
</evidence>
<dbReference type="GO" id="GO:0016740">
    <property type="term" value="F:transferase activity"/>
    <property type="evidence" value="ECO:0007669"/>
    <property type="project" value="UniProtKB-KW"/>
</dbReference>
<feature type="transmembrane region" description="Helical" evidence="8">
    <location>
        <begin position="149"/>
        <end position="170"/>
    </location>
</feature>
<name>A0ABN2JQ53_9ACTN</name>
<keyword evidence="5 8" id="KW-1133">Transmembrane helix</keyword>
<feature type="transmembrane region" description="Helical" evidence="8">
    <location>
        <begin position="125"/>
        <end position="143"/>
    </location>
</feature>
<proteinExistence type="inferred from homology"/>
<evidence type="ECO:0000259" key="9">
    <source>
        <dbReference type="Pfam" id="PF02397"/>
    </source>
</evidence>
<evidence type="ECO:0000313" key="10">
    <source>
        <dbReference type="EMBL" id="GAA1735022.1"/>
    </source>
</evidence>
<feature type="transmembrane region" description="Helical" evidence="8">
    <location>
        <begin position="88"/>
        <end position="105"/>
    </location>
</feature>
<sequence length="512" mass="56121">MVAESRRSPIPSVGPRTPAPRAYSRGKSDGCAEIDHPATEPRGRGRAKRWETRYARQLLIADAVMGLGAGLIAFYARFGTEVTEYNRVYLWLSAMLPLACIIALAANRAYERRFLFVGTEEYQRVLRAGLALTAAVALTSYALDVRLSRGYLIVALPSATVASIAARFAVRRLLHRARANGEYLRRVVAVGHPQAVADLTRQLRRERYHGLDVVGGCLPPGVRGGLESVDLPVVGTFDDIQDAVEATAADTVIVLSCPELDGRALRRLAWQLEDDDADLILASALIDVAGARTTIRPVDGLPLLHVDHPRLAGAGRVVKAVFDLVGAAVLICFFAPLLVLVAVAVKVGSPGPVIFRQVRVGKKGREFAMFKFRTMSPDADACLAQLRACNDSDGVLFKMRDDPRVTRVGRWLRRYSVDELPQLFNVLLGQMSLVGPRPPLPSEVAAYPDDLRRRLAVKPGMTGLWQVSGRSDLPWEEAVRLDLRYVENWTLTMDLAILLRTVSAVLRSSGAY</sequence>
<keyword evidence="3 10" id="KW-0808">Transferase</keyword>
<keyword evidence="4 8" id="KW-0812">Transmembrane</keyword>
<feature type="transmembrane region" description="Helical" evidence="8">
    <location>
        <begin position="320"/>
        <end position="345"/>
    </location>
</feature>
<evidence type="ECO:0000256" key="5">
    <source>
        <dbReference type="ARBA" id="ARBA00022989"/>
    </source>
</evidence>
<keyword evidence="11" id="KW-1185">Reference proteome</keyword>
<comment type="subcellular location">
    <subcellularLocation>
        <location evidence="1">Membrane</location>
        <topology evidence="1">Multi-pass membrane protein</topology>
    </subcellularLocation>
</comment>
<feature type="transmembrane region" description="Helical" evidence="8">
    <location>
        <begin position="58"/>
        <end position="76"/>
    </location>
</feature>
<evidence type="ECO:0000256" key="1">
    <source>
        <dbReference type="ARBA" id="ARBA00004141"/>
    </source>
</evidence>
<dbReference type="Proteomes" id="UP001500655">
    <property type="component" value="Unassembled WGS sequence"/>
</dbReference>
<evidence type="ECO:0000256" key="4">
    <source>
        <dbReference type="ARBA" id="ARBA00022692"/>
    </source>
</evidence>
<dbReference type="PANTHER" id="PTHR30576">
    <property type="entry name" value="COLANIC BIOSYNTHESIS UDP-GLUCOSE LIPID CARRIER TRANSFERASE"/>
    <property type="match status" value="1"/>
</dbReference>
<evidence type="ECO:0000256" key="8">
    <source>
        <dbReference type="SAM" id="Phobius"/>
    </source>
</evidence>
<gene>
    <name evidence="10" type="ORF">GCM10009681_01600</name>
</gene>
<dbReference type="NCBIfam" id="TIGR03025">
    <property type="entry name" value="EPS_sugtrans"/>
    <property type="match status" value="1"/>
</dbReference>
<evidence type="ECO:0000256" key="3">
    <source>
        <dbReference type="ARBA" id="ARBA00022679"/>
    </source>
</evidence>
<evidence type="ECO:0000313" key="11">
    <source>
        <dbReference type="Proteomes" id="UP001500655"/>
    </source>
</evidence>
<dbReference type="Pfam" id="PF02397">
    <property type="entry name" value="Bac_transf"/>
    <property type="match status" value="1"/>
</dbReference>
<dbReference type="EMBL" id="BAAALS010000001">
    <property type="protein sequence ID" value="GAA1735022.1"/>
    <property type="molecule type" value="Genomic_DNA"/>
</dbReference>
<evidence type="ECO:0000256" key="6">
    <source>
        <dbReference type="ARBA" id="ARBA00023136"/>
    </source>
</evidence>
<keyword evidence="6 8" id="KW-0472">Membrane</keyword>
<comment type="similarity">
    <text evidence="2">Belongs to the bacterial sugar transferase family.</text>
</comment>
<dbReference type="PANTHER" id="PTHR30576:SF10">
    <property type="entry name" value="SLL5057 PROTEIN"/>
    <property type="match status" value="1"/>
</dbReference>
<dbReference type="InterPro" id="IPR003362">
    <property type="entry name" value="Bact_transf"/>
</dbReference>
<comment type="caution">
    <text evidence="10">The sequence shown here is derived from an EMBL/GenBank/DDBJ whole genome shotgun (WGS) entry which is preliminary data.</text>
</comment>
<accession>A0ABN2JQ53</accession>
<dbReference type="Pfam" id="PF13727">
    <property type="entry name" value="CoA_binding_3"/>
    <property type="match status" value="1"/>
</dbReference>
<feature type="domain" description="Bacterial sugar transferase" evidence="9">
    <location>
        <begin position="319"/>
        <end position="506"/>
    </location>
</feature>
<dbReference type="InterPro" id="IPR017475">
    <property type="entry name" value="EPS_sugar_tfrase"/>
</dbReference>
<feature type="region of interest" description="Disordered" evidence="7">
    <location>
        <begin position="1"/>
        <end position="47"/>
    </location>
</feature>